<dbReference type="Pfam" id="PF13560">
    <property type="entry name" value="HTH_31"/>
    <property type="match status" value="1"/>
</dbReference>
<dbReference type="SUPFAM" id="SSF47413">
    <property type="entry name" value="lambda repressor-like DNA-binding domains"/>
    <property type="match status" value="1"/>
</dbReference>
<accession>A0A3M2MBJ9</accession>
<feature type="domain" description="HTH cro/C1-type" evidence="1">
    <location>
        <begin position="104"/>
        <end position="158"/>
    </location>
</feature>
<dbReference type="SMART" id="SM00530">
    <property type="entry name" value="HTH_XRE"/>
    <property type="match status" value="1"/>
</dbReference>
<dbReference type="CDD" id="cd00093">
    <property type="entry name" value="HTH_XRE"/>
    <property type="match status" value="1"/>
</dbReference>
<dbReference type="Pfam" id="PF19054">
    <property type="entry name" value="DUF5753"/>
    <property type="match status" value="1"/>
</dbReference>
<dbReference type="AlphaFoldDB" id="A0A3M2MBJ9"/>
<dbReference type="InterPro" id="IPR010982">
    <property type="entry name" value="Lambda_DNA-bd_dom_sf"/>
</dbReference>
<evidence type="ECO:0000259" key="1">
    <source>
        <dbReference type="PROSITE" id="PS50943"/>
    </source>
</evidence>
<evidence type="ECO:0000313" key="3">
    <source>
        <dbReference type="Proteomes" id="UP000282674"/>
    </source>
</evidence>
<organism evidence="2 3">
    <name type="scientific">Actinomadura harenae</name>
    <dbReference type="NCBI Taxonomy" id="2483351"/>
    <lineage>
        <taxon>Bacteria</taxon>
        <taxon>Bacillati</taxon>
        <taxon>Actinomycetota</taxon>
        <taxon>Actinomycetes</taxon>
        <taxon>Streptosporangiales</taxon>
        <taxon>Thermomonosporaceae</taxon>
        <taxon>Actinomadura</taxon>
    </lineage>
</organism>
<dbReference type="EMBL" id="RFFG01000007">
    <property type="protein sequence ID" value="RMI46846.1"/>
    <property type="molecule type" value="Genomic_DNA"/>
</dbReference>
<gene>
    <name evidence="2" type="ORF">EBO15_05785</name>
</gene>
<dbReference type="GO" id="GO:0003677">
    <property type="term" value="F:DNA binding"/>
    <property type="evidence" value="ECO:0007669"/>
    <property type="project" value="InterPro"/>
</dbReference>
<evidence type="ECO:0000313" key="2">
    <source>
        <dbReference type="EMBL" id="RMI46846.1"/>
    </source>
</evidence>
<dbReference type="InterPro" id="IPR001387">
    <property type="entry name" value="Cro/C1-type_HTH"/>
</dbReference>
<comment type="caution">
    <text evidence="2">The sequence shown here is derived from an EMBL/GenBank/DDBJ whole genome shotgun (WGS) entry which is preliminary data.</text>
</comment>
<dbReference type="InterPro" id="IPR043917">
    <property type="entry name" value="DUF5753"/>
</dbReference>
<dbReference type="Proteomes" id="UP000282674">
    <property type="component" value="Unassembled WGS sequence"/>
</dbReference>
<dbReference type="PROSITE" id="PS50943">
    <property type="entry name" value="HTH_CROC1"/>
    <property type="match status" value="1"/>
</dbReference>
<proteinExistence type="predicted"/>
<sequence length="350" mass="40174">MRTDPLRHEVPRLLDRFPARLHHDLGHSRRHTLIVFPAHERPSRISSRRVAECVLIQPRGGVAFRDSRQAPTTRSHLLTDSRGMVIGMPRSKIDPVLLNFGLGVKRFRLSANLNQEELGKLTNVSRSYVTLVETGRTRCRRDYAERLDEALHASGEIIRAWDDLLQEFKAARYPASFGNFPRAEDAASMLRSYEDRLVYGLFQTEAYATVLLQDESKVRARMMRQEVLSRDVPPAIHSVMDEAVLYREVGNKQTMREQLEYLYELSHRPNITIQVLPVIYVRNLWAAFSVASQADQKELGYTEKAYGGETSSAPDDLALLNETFARLQAEASNIRETRSLIRKVIDERWT</sequence>
<dbReference type="Gene3D" id="1.10.260.40">
    <property type="entry name" value="lambda repressor-like DNA-binding domains"/>
    <property type="match status" value="1"/>
</dbReference>
<protein>
    <submittedName>
        <fullName evidence="2">XRE family transcriptional regulator</fullName>
    </submittedName>
</protein>
<reference evidence="2 3" key="1">
    <citation type="submission" date="2018-10" db="EMBL/GenBank/DDBJ databases">
        <title>Isolation from soil.</title>
        <authorList>
            <person name="Hu J."/>
        </authorList>
    </citation>
    <scope>NUCLEOTIDE SEQUENCE [LARGE SCALE GENOMIC DNA]</scope>
    <source>
        <strain evidence="2 3">NEAU-Ht49</strain>
    </source>
</reference>
<keyword evidence="3" id="KW-1185">Reference proteome</keyword>
<name>A0A3M2MBJ9_9ACTN</name>